<evidence type="ECO:0000259" key="11">
    <source>
        <dbReference type="PROSITE" id="PS50157"/>
    </source>
</evidence>
<evidence type="ECO:0000256" key="3">
    <source>
        <dbReference type="ARBA" id="ARBA00022737"/>
    </source>
</evidence>
<dbReference type="PROSITE" id="PS50157">
    <property type="entry name" value="ZINC_FINGER_C2H2_2"/>
    <property type="match status" value="2"/>
</dbReference>
<dbReference type="InterPro" id="IPR013087">
    <property type="entry name" value="Znf_C2H2_type"/>
</dbReference>
<dbReference type="GO" id="GO:0005634">
    <property type="term" value="C:nucleus"/>
    <property type="evidence" value="ECO:0007669"/>
    <property type="project" value="UniProtKB-SubCell"/>
</dbReference>
<evidence type="ECO:0000256" key="5">
    <source>
        <dbReference type="ARBA" id="ARBA00022833"/>
    </source>
</evidence>
<keyword evidence="2" id="KW-0479">Metal-binding</keyword>
<gene>
    <name evidence="12" type="primary">ABSGL_06581.1 scaffold 8461</name>
</gene>
<evidence type="ECO:0000256" key="2">
    <source>
        <dbReference type="ARBA" id="ARBA00022723"/>
    </source>
</evidence>
<feature type="region of interest" description="Disordered" evidence="10">
    <location>
        <begin position="85"/>
        <end position="125"/>
    </location>
</feature>
<dbReference type="Pfam" id="PF00096">
    <property type="entry name" value="zf-C2H2"/>
    <property type="match status" value="2"/>
</dbReference>
<dbReference type="GO" id="GO:0000433">
    <property type="term" value="P:carbon catabolite repression of transcription from RNA polymerase II promoter by glucose"/>
    <property type="evidence" value="ECO:0007669"/>
    <property type="project" value="TreeGrafter"/>
</dbReference>
<evidence type="ECO:0000256" key="8">
    <source>
        <dbReference type="ARBA" id="ARBA00023242"/>
    </source>
</evidence>
<feature type="domain" description="C2H2-type" evidence="11">
    <location>
        <begin position="41"/>
        <end position="70"/>
    </location>
</feature>
<dbReference type="GO" id="GO:0005737">
    <property type="term" value="C:cytoplasm"/>
    <property type="evidence" value="ECO:0007669"/>
    <property type="project" value="TreeGrafter"/>
</dbReference>
<name>A0A163JT25_ABSGL</name>
<evidence type="ECO:0000256" key="10">
    <source>
        <dbReference type="SAM" id="MobiDB-lite"/>
    </source>
</evidence>
<dbReference type="AlphaFoldDB" id="A0A163JT25"/>
<dbReference type="Gene3D" id="3.30.160.60">
    <property type="entry name" value="Classic Zinc Finger"/>
    <property type="match status" value="2"/>
</dbReference>
<proteinExistence type="predicted"/>
<keyword evidence="4 9" id="KW-0863">Zinc-finger</keyword>
<reference evidence="12" key="1">
    <citation type="submission" date="2016-04" db="EMBL/GenBank/DDBJ databases">
        <authorList>
            <person name="Evans L.H."/>
            <person name="Alamgir A."/>
            <person name="Owens N."/>
            <person name="Weber N.D."/>
            <person name="Virtaneva K."/>
            <person name="Barbian K."/>
            <person name="Babar A."/>
            <person name="Rosenke K."/>
        </authorList>
    </citation>
    <scope>NUCLEOTIDE SEQUENCE [LARGE SCALE GENOMIC DNA]</scope>
    <source>
        <strain evidence="12">CBS 101.48</strain>
    </source>
</reference>
<feature type="compositionally biased region" description="Low complexity" evidence="10">
    <location>
        <begin position="106"/>
        <end position="123"/>
    </location>
</feature>
<dbReference type="InterPro" id="IPR051007">
    <property type="entry name" value="creA/MIG_C2H2-ZnF"/>
</dbReference>
<keyword evidence="5" id="KW-0862">Zinc</keyword>
<evidence type="ECO:0000256" key="9">
    <source>
        <dbReference type="PROSITE-ProRule" id="PRU00042"/>
    </source>
</evidence>
<keyword evidence="7" id="KW-0804">Transcription</keyword>
<keyword evidence="6" id="KW-0805">Transcription regulation</keyword>
<dbReference type="EMBL" id="LT553433">
    <property type="protein sequence ID" value="SAM00855.1"/>
    <property type="molecule type" value="Genomic_DNA"/>
</dbReference>
<dbReference type="GO" id="GO:0008270">
    <property type="term" value="F:zinc ion binding"/>
    <property type="evidence" value="ECO:0007669"/>
    <property type="project" value="UniProtKB-KW"/>
</dbReference>
<dbReference type="InParanoid" id="A0A163JT25"/>
<accession>A0A163JT25</accession>
<evidence type="ECO:0000256" key="1">
    <source>
        <dbReference type="ARBA" id="ARBA00004123"/>
    </source>
</evidence>
<keyword evidence="3" id="KW-0677">Repeat</keyword>
<dbReference type="FunFam" id="3.30.160.60:FF:000018">
    <property type="entry name" value="Krueppel-like factor 15"/>
    <property type="match status" value="1"/>
</dbReference>
<feature type="region of interest" description="Disordered" evidence="10">
    <location>
        <begin position="194"/>
        <end position="218"/>
    </location>
</feature>
<dbReference type="PROSITE" id="PS00028">
    <property type="entry name" value="ZINC_FINGER_C2H2_1"/>
    <property type="match status" value="2"/>
</dbReference>
<comment type="subcellular location">
    <subcellularLocation>
        <location evidence="1">Nucleus</location>
    </subcellularLocation>
</comment>
<dbReference type="PANTHER" id="PTHR47428">
    <property type="entry name" value="REGULATORY PROTEIN MIG1-RELATED"/>
    <property type="match status" value="1"/>
</dbReference>
<dbReference type="STRING" id="4829.A0A163JT25"/>
<dbReference type="SMART" id="SM00355">
    <property type="entry name" value="ZnF_C2H2"/>
    <property type="match status" value="2"/>
</dbReference>
<feature type="domain" description="C2H2-type" evidence="11">
    <location>
        <begin position="13"/>
        <end position="40"/>
    </location>
</feature>
<evidence type="ECO:0000256" key="6">
    <source>
        <dbReference type="ARBA" id="ARBA00023015"/>
    </source>
</evidence>
<dbReference type="OMA" id="HDSEPRC"/>
<evidence type="ECO:0000256" key="4">
    <source>
        <dbReference type="ARBA" id="ARBA00022771"/>
    </source>
</evidence>
<dbReference type="Proteomes" id="UP000078561">
    <property type="component" value="Unassembled WGS sequence"/>
</dbReference>
<organism evidence="12">
    <name type="scientific">Absidia glauca</name>
    <name type="common">Pin mould</name>
    <dbReference type="NCBI Taxonomy" id="4829"/>
    <lineage>
        <taxon>Eukaryota</taxon>
        <taxon>Fungi</taxon>
        <taxon>Fungi incertae sedis</taxon>
        <taxon>Mucoromycota</taxon>
        <taxon>Mucoromycotina</taxon>
        <taxon>Mucoromycetes</taxon>
        <taxon>Mucorales</taxon>
        <taxon>Cunninghamellaceae</taxon>
        <taxon>Absidia</taxon>
    </lineage>
</organism>
<keyword evidence="13" id="KW-1185">Reference proteome</keyword>
<dbReference type="OrthoDB" id="654211at2759"/>
<dbReference type="PANTHER" id="PTHR47428:SF1">
    <property type="entry name" value="REGULATORY PROTEIN MIG1-RELATED"/>
    <property type="match status" value="1"/>
</dbReference>
<dbReference type="SUPFAM" id="SSF57667">
    <property type="entry name" value="beta-beta-alpha zinc fingers"/>
    <property type="match status" value="1"/>
</dbReference>
<evidence type="ECO:0000256" key="7">
    <source>
        <dbReference type="ARBA" id="ARBA00023163"/>
    </source>
</evidence>
<keyword evidence="8" id="KW-0539">Nucleus</keyword>
<dbReference type="GO" id="GO:0000978">
    <property type="term" value="F:RNA polymerase II cis-regulatory region sequence-specific DNA binding"/>
    <property type="evidence" value="ECO:0007669"/>
    <property type="project" value="TreeGrafter"/>
</dbReference>
<evidence type="ECO:0000313" key="12">
    <source>
        <dbReference type="EMBL" id="SAM00855.1"/>
    </source>
</evidence>
<protein>
    <recommendedName>
        <fullName evidence="11">C2H2-type domain-containing protein</fullName>
    </recommendedName>
</protein>
<evidence type="ECO:0000313" key="13">
    <source>
        <dbReference type="Proteomes" id="UP000078561"/>
    </source>
</evidence>
<dbReference type="InterPro" id="IPR036236">
    <property type="entry name" value="Znf_C2H2_sf"/>
</dbReference>
<sequence>MNSKSKPSSQRRYQCTMCSKAFFRLEHKTRHIRTHTGEKPHPCTYVGCGKRFSRSDELTRHSRIHMGSSLATSNTTCHYKAKNDMSKRLAPPSMPLSPPFEERSYHSFTPSSPSPSLSSQSTSVDYSTAIHSHHFDRSGTVRHESLPPPSSPFDEILHTSHRSFPAGIHLYSQQQRYLCDNYNYEKPRPVECNTNYHDLSSPPLSPSSPTGHPSTLQLPLTKDQDCYQKHRPTLPSIHSLLLY</sequence>